<dbReference type="OrthoDB" id="947434at2"/>
<dbReference type="Pfam" id="PF13568">
    <property type="entry name" value="OMP_b-brl_2"/>
    <property type="match status" value="1"/>
</dbReference>
<reference evidence="4" key="1">
    <citation type="submission" date="2017-09" db="EMBL/GenBank/DDBJ databases">
        <authorList>
            <person name="Varghese N."/>
            <person name="Submissions S."/>
        </authorList>
    </citation>
    <scope>NUCLEOTIDE SEQUENCE [LARGE SCALE GENOMIC DNA]</scope>
    <source>
        <strain evidence="4">CGMCC 1.12641</strain>
    </source>
</reference>
<protein>
    <submittedName>
        <fullName evidence="3">Outer membrane protein beta-barrel domain-containing protein</fullName>
    </submittedName>
</protein>
<keyword evidence="1" id="KW-0732">Signal</keyword>
<feature type="chain" id="PRO_5013012961" evidence="1">
    <location>
        <begin position="23"/>
        <end position="221"/>
    </location>
</feature>
<accession>A0A285X1M0</accession>
<evidence type="ECO:0000256" key="1">
    <source>
        <dbReference type="SAM" id="SignalP"/>
    </source>
</evidence>
<dbReference type="Gene3D" id="2.40.160.20">
    <property type="match status" value="1"/>
</dbReference>
<proteinExistence type="predicted"/>
<dbReference type="Proteomes" id="UP000219193">
    <property type="component" value="Unassembled WGS sequence"/>
</dbReference>
<feature type="domain" description="Outer membrane protein beta-barrel" evidence="2">
    <location>
        <begin position="22"/>
        <end position="192"/>
    </location>
</feature>
<gene>
    <name evidence="3" type="ORF">SAMN06296241_0426</name>
</gene>
<sequence length="221" mass="24948">MKTKNLFLVIFISAMSFSTALAQQANFGIKAGGNYATLTGNEVGETDYLFGFHVGLVAEYKLSPMFALQPELLYSMEGAESSIDMQLDEFFLKSDQELKLGYINLPVMAKFYATEALSLQAGPQIGYLVSAKNKYDISTNFEEDMEMNMSGTEDVLDELKKLSFGLNFGLGYEINQNLFLQARYHLGLSDISDYEDQDEEIEMEFEKIKNQSFQLSLGYKF</sequence>
<feature type="signal peptide" evidence="1">
    <location>
        <begin position="1"/>
        <end position="22"/>
    </location>
</feature>
<dbReference type="EMBL" id="OCMF01000001">
    <property type="protein sequence ID" value="SOC78906.1"/>
    <property type="molecule type" value="Genomic_DNA"/>
</dbReference>
<dbReference type="InterPro" id="IPR011250">
    <property type="entry name" value="OMP/PagP_B-barrel"/>
</dbReference>
<organism evidence="3 4">
    <name type="scientific">Salinimicrobium sediminis</name>
    <dbReference type="NCBI Taxonomy" id="1343891"/>
    <lineage>
        <taxon>Bacteria</taxon>
        <taxon>Pseudomonadati</taxon>
        <taxon>Bacteroidota</taxon>
        <taxon>Flavobacteriia</taxon>
        <taxon>Flavobacteriales</taxon>
        <taxon>Flavobacteriaceae</taxon>
        <taxon>Salinimicrobium</taxon>
    </lineage>
</organism>
<dbReference type="InterPro" id="IPR025665">
    <property type="entry name" value="Beta-barrel_OMP_2"/>
</dbReference>
<dbReference type="AlphaFoldDB" id="A0A285X1M0"/>
<name>A0A285X1M0_9FLAO</name>
<evidence type="ECO:0000259" key="2">
    <source>
        <dbReference type="Pfam" id="PF13568"/>
    </source>
</evidence>
<dbReference type="SUPFAM" id="SSF56925">
    <property type="entry name" value="OMPA-like"/>
    <property type="match status" value="1"/>
</dbReference>
<evidence type="ECO:0000313" key="3">
    <source>
        <dbReference type="EMBL" id="SOC78906.1"/>
    </source>
</evidence>
<dbReference type="RefSeq" id="WP_097054694.1">
    <property type="nucleotide sequence ID" value="NZ_OCMF01000001.1"/>
</dbReference>
<keyword evidence="4" id="KW-1185">Reference proteome</keyword>
<evidence type="ECO:0000313" key="4">
    <source>
        <dbReference type="Proteomes" id="UP000219193"/>
    </source>
</evidence>